<dbReference type="GO" id="GO:0015627">
    <property type="term" value="C:type II protein secretion system complex"/>
    <property type="evidence" value="ECO:0007669"/>
    <property type="project" value="InterPro"/>
</dbReference>
<protein>
    <submittedName>
        <fullName evidence="3">General secretion pathway protein B</fullName>
    </submittedName>
</protein>
<dbReference type="KEGG" id="ajp:AMJAP_2153"/>
<evidence type="ECO:0000313" key="3">
    <source>
        <dbReference type="EMBL" id="BBB26744.1"/>
    </source>
</evidence>
<reference evidence="3 4" key="1">
    <citation type="journal article" date="2008" name="Int. J. Syst. Evol. Microbiol.">
        <title>Amphritea japonica sp. nov. and Amphritea balenae sp. nov., isolated from the sediment adjacent to sperm whale carcasses off Kagoshima, Japan.</title>
        <authorList>
            <person name="Miyazaki M."/>
            <person name="Nogi Y."/>
            <person name="Fujiwara Y."/>
            <person name="Kawato M."/>
            <person name="Nagahama T."/>
            <person name="Kubokawa K."/>
            <person name="Horikoshi K."/>
        </authorList>
    </citation>
    <scope>NUCLEOTIDE SEQUENCE [LARGE SCALE GENOMIC DNA]</scope>
    <source>
        <strain evidence="3 4">ATCC BAA-1530</strain>
    </source>
</reference>
<dbReference type="OrthoDB" id="5432325at2"/>
<evidence type="ECO:0000259" key="2">
    <source>
        <dbReference type="Pfam" id="PF16537"/>
    </source>
</evidence>
<organism evidence="3 4">
    <name type="scientific">Amphritea japonica ATCC BAA-1530</name>
    <dbReference type="NCBI Taxonomy" id="1278309"/>
    <lineage>
        <taxon>Bacteria</taxon>
        <taxon>Pseudomonadati</taxon>
        <taxon>Pseudomonadota</taxon>
        <taxon>Gammaproteobacteria</taxon>
        <taxon>Oceanospirillales</taxon>
        <taxon>Oceanospirillaceae</taxon>
        <taxon>Amphritea</taxon>
    </lineage>
</organism>
<feature type="domain" description="Type II secretion system protein GspB C-terminal" evidence="2">
    <location>
        <begin position="255"/>
        <end position="313"/>
    </location>
</feature>
<dbReference type="EMBL" id="AP014545">
    <property type="protein sequence ID" value="BBB26744.1"/>
    <property type="molecule type" value="Genomic_DNA"/>
</dbReference>
<dbReference type="Proteomes" id="UP000595663">
    <property type="component" value="Chromosome"/>
</dbReference>
<proteinExistence type="predicted"/>
<sequence>MSYILDALKKSDQERTSQPAYDLSQPTEEIEKPKAVRHKWLWIIPALLTANIFLLLWPETDTSITTVTNPKPGKEGLPPEPVTEELAEGLAQQPAKLSSAESKPVHPKLTHNNKSNDSLPISSIATVKPVTSVSRYHRDPFAPLPGRTKPLPAIAPTPTKPQPKPLQQLAIPNLEKLNRSLLNQALIEQLTPLRQEQSTSNRNYPDVTMTAATSSIRSLPQQTAEQPFQRSHNSDEIHAQVPLYQELEPALQQDIPELNISVHIFADIPEQRMARVNGIMARQGQQLDNDLTLEEIRPDYLILSFRGERFRLKR</sequence>
<dbReference type="RefSeq" id="WP_019620467.1">
    <property type="nucleotide sequence ID" value="NZ_AP014545.1"/>
</dbReference>
<name>A0A7R6SSV4_9GAMM</name>
<feature type="region of interest" description="Disordered" evidence="1">
    <location>
        <begin position="64"/>
        <end position="120"/>
    </location>
</feature>
<dbReference type="Pfam" id="PF16537">
    <property type="entry name" value="T2SSB"/>
    <property type="match status" value="1"/>
</dbReference>
<evidence type="ECO:0000256" key="1">
    <source>
        <dbReference type="SAM" id="MobiDB-lite"/>
    </source>
</evidence>
<accession>A0A7R6SSV4</accession>
<evidence type="ECO:0000313" key="4">
    <source>
        <dbReference type="Proteomes" id="UP000595663"/>
    </source>
</evidence>
<gene>
    <name evidence="3" type="primary">gspB</name>
    <name evidence="3" type="ORF">AMJAP_2153</name>
</gene>
<dbReference type="InterPro" id="IPR032389">
    <property type="entry name" value="GspB_C"/>
</dbReference>
<dbReference type="AlphaFoldDB" id="A0A7R6SSV4"/>
<keyword evidence="4" id="KW-1185">Reference proteome</keyword>